<gene>
    <name evidence="2" type="ORF">CDQ84_10530</name>
</gene>
<keyword evidence="1" id="KW-1133">Transmembrane helix</keyword>
<dbReference type="AlphaFoldDB" id="A0A2K2FDJ5"/>
<keyword evidence="1" id="KW-0472">Membrane</keyword>
<dbReference type="Proteomes" id="UP000236151">
    <property type="component" value="Unassembled WGS sequence"/>
</dbReference>
<keyword evidence="1" id="KW-0812">Transmembrane</keyword>
<evidence type="ECO:0000313" key="3">
    <source>
        <dbReference type="Proteomes" id="UP000236151"/>
    </source>
</evidence>
<comment type="caution">
    <text evidence="2">The sequence shown here is derived from an EMBL/GenBank/DDBJ whole genome shotgun (WGS) entry which is preliminary data.</text>
</comment>
<sequence>MDVFMEKIVSKKKDAKDHLITVGILVAGGTAMLFVPIIPIIGSMALIIDAGIIYLMYYLITSRNVEFEYIVTNGDLDIDKITSKRKRKRVFSAHCKEFDVVAKLNSDKYDNEARNIRNRLELVSTLQSPDVYFATLTYKGERTIVFFEPDERMLNSFKTFIPRKVFI</sequence>
<feature type="transmembrane region" description="Helical" evidence="1">
    <location>
        <begin position="20"/>
        <end position="38"/>
    </location>
</feature>
<dbReference type="Pfam" id="PF19601">
    <property type="entry name" value="DUF6106"/>
    <property type="match status" value="1"/>
</dbReference>
<evidence type="ECO:0000313" key="2">
    <source>
        <dbReference type="EMBL" id="PNT98671.1"/>
    </source>
</evidence>
<keyword evidence="3" id="KW-1185">Reference proteome</keyword>
<feature type="transmembrane region" description="Helical" evidence="1">
    <location>
        <begin position="44"/>
        <end position="60"/>
    </location>
</feature>
<dbReference type="OrthoDB" id="2062630at2"/>
<dbReference type="EMBL" id="NIOJ01000025">
    <property type="protein sequence ID" value="PNT98671.1"/>
    <property type="molecule type" value="Genomic_DNA"/>
</dbReference>
<evidence type="ECO:0000256" key="1">
    <source>
        <dbReference type="SAM" id="Phobius"/>
    </source>
</evidence>
<reference evidence="2 3" key="1">
    <citation type="submission" date="2017-06" db="EMBL/GenBank/DDBJ databases">
        <title>Investigating the central metabolism of Clostridium thermosuccinogenes.</title>
        <authorList>
            <person name="Koendjbiharie J.G."/>
            <person name="van Kranenburg R."/>
        </authorList>
    </citation>
    <scope>NUCLEOTIDE SEQUENCE [LARGE SCALE GENOMIC DNA]</scope>
    <source>
        <strain evidence="2 3">DSM 5806</strain>
    </source>
</reference>
<proteinExistence type="predicted"/>
<dbReference type="KEGG" id="cthd:CDO33_17915"/>
<accession>A0A2K2FDJ5</accession>
<organism evidence="2 3">
    <name type="scientific">Clostridium thermosuccinogenes</name>
    <dbReference type="NCBI Taxonomy" id="84032"/>
    <lineage>
        <taxon>Bacteria</taxon>
        <taxon>Bacillati</taxon>
        <taxon>Bacillota</taxon>
        <taxon>Clostridia</taxon>
        <taxon>Eubacteriales</taxon>
        <taxon>Clostridiaceae</taxon>
        <taxon>Clostridium</taxon>
    </lineage>
</organism>
<dbReference type="InterPro" id="IPR046088">
    <property type="entry name" value="DUF6106"/>
</dbReference>
<protein>
    <submittedName>
        <fullName evidence="2">Uncharacterized protein</fullName>
    </submittedName>
</protein>
<dbReference type="RefSeq" id="WP_103081706.1">
    <property type="nucleotide sequence ID" value="NZ_CP021850.1"/>
</dbReference>
<name>A0A2K2FDJ5_9CLOT</name>